<name>A0A0H2LSX6_VARPD</name>
<evidence type="ECO:0000313" key="4">
    <source>
        <dbReference type="Proteomes" id="UP000035170"/>
    </source>
</evidence>
<gene>
    <name evidence="3" type="ORF">VPARA_60680</name>
</gene>
<evidence type="ECO:0000256" key="1">
    <source>
        <dbReference type="ARBA" id="ARBA00006987"/>
    </source>
</evidence>
<proteinExistence type="inferred from homology"/>
<evidence type="ECO:0000256" key="2">
    <source>
        <dbReference type="SAM" id="SignalP"/>
    </source>
</evidence>
<protein>
    <submittedName>
        <fullName evidence="3">Tripartite tricarboxylate transporter family receptor</fullName>
    </submittedName>
</protein>
<sequence length="322" mass="33917">MQITRRHFAFSAAAAAIVPAWAQTYPSKPITVVVGFAAGGGVDVVMRNLAPGLSQRLGQSVIIENKPGASGILAASQVAKAPGDGHTLLGADGGSLVLNGALFSKLPYDPVADFAPVSLVIRAPMLIVAHPQAPFNDLHGLVEYAKREPGGIPYASPGNGTYHQLSMELLRRKAGFPARVIQYKGAGAAIQDVISGQVPIGPIDSIVALQQVLGGKLKALAVLAPKRIAQLPNVPTAAESGFEGVEVFPWVGIAAPRSTSASIVSRLSSDVREVVMSPDISKRFSDLGMEPFATTPEQFGAFIKQEVTRWHPLIKELNIRLD</sequence>
<comment type="similarity">
    <text evidence="1">Belongs to the UPF0065 (bug) family.</text>
</comment>
<dbReference type="Proteomes" id="UP000035170">
    <property type="component" value="Unassembled WGS sequence"/>
</dbReference>
<dbReference type="Gene3D" id="3.40.190.10">
    <property type="entry name" value="Periplasmic binding protein-like II"/>
    <property type="match status" value="1"/>
</dbReference>
<feature type="chain" id="PRO_5002596252" evidence="2">
    <location>
        <begin position="23"/>
        <end position="322"/>
    </location>
</feature>
<organism evidence="3 4">
    <name type="scientific">Variovorax paradoxus</name>
    <dbReference type="NCBI Taxonomy" id="34073"/>
    <lineage>
        <taxon>Bacteria</taxon>
        <taxon>Pseudomonadati</taxon>
        <taxon>Pseudomonadota</taxon>
        <taxon>Betaproteobacteria</taxon>
        <taxon>Burkholderiales</taxon>
        <taxon>Comamonadaceae</taxon>
        <taxon>Variovorax</taxon>
    </lineage>
</organism>
<dbReference type="PIRSF" id="PIRSF017082">
    <property type="entry name" value="YflP"/>
    <property type="match status" value="1"/>
</dbReference>
<dbReference type="Pfam" id="PF03401">
    <property type="entry name" value="TctC"/>
    <property type="match status" value="1"/>
</dbReference>
<keyword evidence="2" id="KW-0732">Signal</keyword>
<comment type="caution">
    <text evidence="3">The sequence shown here is derived from an EMBL/GenBank/DDBJ whole genome shotgun (WGS) entry which is preliminary data.</text>
</comment>
<dbReference type="AlphaFoldDB" id="A0A0H2LSX6"/>
<dbReference type="PATRIC" id="fig|34073.19.peg.6234"/>
<dbReference type="Gene3D" id="3.40.190.150">
    <property type="entry name" value="Bordetella uptake gene, domain 1"/>
    <property type="match status" value="1"/>
</dbReference>
<dbReference type="PANTHER" id="PTHR42928:SF5">
    <property type="entry name" value="BLR1237 PROTEIN"/>
    <property type="match status" value="1"/>
</dbReference>
<dbReference type="InterPro" id="IPR005064">
    <property type="entry name" value="BUG"/>
</dbReference>
<dbReference type="CDD" id="cd13578">
    <property type="entry name" value="PBP2_Bug27"/>
    <property type="match status" value="1"/>
</dbReference>
<keyword evidence="4" id="KW-1185">Reference proteome</keyword>
<dbReference type="RefSeq" id="WP_047787220.1">
    <property type="nucleotide sequence ID" value="NZ_JZWI01000044.1"/>
</dbReference>
<evidence type="ECO:0000313" key="3">
    <source>
        <dbReference type="EMBL" id="KLN52801.1"/>
    </source>
</evidence>
<dbReference type="EMBL" id="JZWI01000044">
    <property type="protein sequence ID" value="KLN52801.1"/>
    <property type="molecule type" value="Genomic_DNA"/>
</dbReference>
<keyword evidence="3" id="KW-0675">Receptor</keyword>
<dbReference type="InterPro" id="IPR042100">
    <property type="entry name" value="Bug_dom1"/>
</dbReference>
<dbReference type="PANTHER" id="PTHR42928">
    <property type="entry name" value="TRICARBOXYLATE-BINDING PROTEIN"/>
    <property type="match status" value="1"/>
</dbReference>
<dbReference type="SUPFAM" id="SSF53850">
    <property type="entry name" value="Periplasmic binding protein-like II"/>
    <property type="match status" value="1"/>
</dbReference>
<reference evidence="3 4" key="1">
    <citation type="submission" date="2015-03" db="EMBL/GenBank/DDBJ databases">
        <title>Genome sequence of Variovorax paradoxus TBEA6.</title>
        <authorList>
            <person name="Poehlein A."/>
            <person name="Schuldes J."/>
            <person name="Wuebbeler J.H."/>
            <person name="Hiessl S."/>
            <person name="Steinbuechel A."/>
            <person name="Daniel R."/>
        </authorList>
    </citation>
    <scope>NUCLEOTIDE SEQUENCE [LARGE SCALE GENOMIC DNA]</scope>
    <source>
        <strain evidence="3 4">TBEA6</strain>
    </source>
</reference>
<accession>A0A0H2LSX6</accession>
<feature type="signal peptide" evidence="2">
    <location>
        <begin position="1"/>
        <end position="22"/>
    </location>
</feature>